<dbReference type="AlphaFoldDB" id="A0A6A5WJL2"/>
<name>A0A6A5WJL2_9PLEO</name>
<dbReference type="OrthoDB" id="6846267at2759"/>
<dbReference type="EMBL" id="ML977585">
    <property type="protein sequence ID" value="KAF2000989.1"/>
    <property type="molecule type" value="Genomic_DNA"/>
</dbReference>
<dbReference type="SUPFAM" id="SSF53474">
    <property type="entry name" value="alpha/beta-Hydrolases"/>
    <property type="match status" value="1"/>
</dbReference>
<evidence type="ECO:0000313" key="3">
    <source>
        <dbReference type="Proteomes" id="UP000799779"/>
    </source>
</evidence>
<dbReference type="PANTHER" id="PTHR11559">
    <property type="entry name" value="CARBOXYLESTERASE"/>
    <property type="match status" value="1"/>
</dbReference>
<evidence type="ECO:0000313" key="2">
    <source>
        <dbReference type="EMBL" id="KAF2000989.1"/>
    </source>
</evidence>
<organism evidence="2 3">
    <name type="scientific">Amniculicola lignicola CBS 123094</name>
    <dbReference type="NCBI Taxonomy" id="1392246"/>
    <lineage>
        <taxon>Eukaryota</taxon>
        <taxon>Fungi</taxon>
        <taxon>Dikarya</taxon>
        <taxon>Ascomycota</taxon>
        <taxon>Pezizomycotina</taxon>
        <taxon>Dothideomycetes</taxon>
        <taxon>Pleosporomycetidae</taxon>
        <taxon>Pleosporales</taxon>
        <taxon>Amniculicolaceae</taxon>
        <taxon>Amniculicola</taxon>
    </lineage>
</organism>
<accession>A0A6A5WJL2</accession>
<dbReference type="Proteomes" id="UP000799779">
    <property type="component" value="Unassembled WGS sequence"/>
</dbReference>
<evidence type="ECO:0000259" key="1">
    <source>
        <dbReference type="Pfam" id="PF00135"/>
    </source>
</evidence>
<reference evidence="2" key="1">
    <citation type="journal article" date="2020" name="Stud. Mycol.">
        <title>101 Dothideomycetes genomes: a test case for predicting lifestyles and emergence of pathogens.</title>
        <authorList>
            <person name="Haridas S."/>
            <person name="Albert R."/>
            <person name="Binder M."/>
            <person name="Bloem J."/>
            <person name="Labutti K."/>
            <person name="Salamov A."/>
            <person name="Andreopoulos B."/>
            <person name="Baker S."/>
            <person name="Barry K."/>
            <person name="Bills G."/>
            <person name="Bluhm B."/>
            <person name="Cannon C."/>
            <person name="Castanera R."/>
            <person name="Culley D."/>
            <person name="Daum C."/>
            <person name="Ezra D."/>
            <person name="Gonzalez J."/>
            <person name="Henrissat B."/>
            <person name="Kuo A."/>
            <person name="Liang C."/>
            <person name="Lipzen A."/>
            <person name="Lutzoni F."/>
            <person name="Magnuson J."/>
            <person name="Mondo S."/>
            <person name="Nolan M."/>
            <person name="Ohm R."/>
            <person name="Pangilinan J."/>
            <person name="Park H.-J."/>
            <person name="Ramirez L."/>
            <person name="Alfaro M."/>
            <person name="Sun H."/>
            <person name="Tritt A."/>
            <person name="Yoshinaga Y."/>
            <person name="Zwiers L.-H."/>
            <person name="Turgeon B."/>
            <person name="Goodwin S."/>
            <person name="Spatafora J."/>
            <person name="Crous P."/>
            <person name="Grigoriev I."/>
        </authorList>
    </citation>
    <scope>NUCLEOTIDE SEQUENCE</scope>
    <source>
        <strain evidence="2">CBS 123094</strain>
    </source>
</reference>
<feature type="domain" description="Carboxylesterase type B" evidence="1">
    <location>
        <begin position="4"/>
        <end position="439"/>
    </location>
</feature>
<gene>
    <name evidence="2" type="ORF">P154DRAFT_464765</name>
</gene>
<dbReference type="Gene3D" id="3.40.50.1820">
    <property type="entry name" value="alpha/beta hydrolase"/>
    <property type="match status" value="1"/>
</dbReference>
<dbReference type="Pfam" id="PF00135">
    <property type="entry name" value="COesterase"/>
    <property type="match status" value="1"/>
</dbReference>
<sequence length="530" mass="58042">MTATMKTSFGVFKGKKGDGVTQYLGVKYANLKDRLAVPELVKQYSDVEVDASEYGPRTISMEACLFEQDVLIQQRTGEPKPPPMSGLECLNLNITVPELKGTDHGLLPVIVFIHGGGYIIGGNWWPQYDPARLVKLSAERDYSIIAVNINYRLAVLGNLTSQELRNAGYPGNNSLRDQKCALQWIKAHIMDFGGDHNNVTCFGESAGAAAVLTQLFSEEPLFKRAISMSGTPIMLKPLPPPVAEVSYQTVMKELGLENASVEERIERLTTIDADELVSKTPMTVALIPFLDGDMVPSVTTLEKISDPAFPLPGREWCTELMLGDCKHDGNVFMFMGLAQRKSGIASAFATSLAKHTSATIAEAVLKAYQLTPGTDDDSALRTILDYATDISYYAPALAYSRHWPGKTYAYHFNEPCPWDGAFKGYVNHMLDAAFLFQNYNDKLEPDAERVAVALAEDFIGFANGIPACREFNNENGVAGGVRTYGPSSDSVAGWLEDGGDRRDTLFRLKEEADVDLDVLSGAWDLFVAGL</sequence>
<dbReference type="InterPro" id="IPR002018">
    <property type="entry name" value="CarbesteraseB"/>
</dbReference>
<proteinExistence type="predicted"/>
<dbReference type="InterPro" id="IPR029058">
    <property type="entry name" value="AB_hydrolase_fold"/>
</dbReference>
<keyword evidence="3" id="KW-1185">Reference proteome</keyword>
<dbReference type="InterPro" id="IPR050309">
    <property type="entry name" value="Type-B_Carboxylest/Lipase"/>
</dbReference>
<protein>
    <submittedName>
        <fullName evidence="2">Para-nitrobenzyl esterase</fullName>
    </submittedName>
</protein>